<organism evidence="3 4">
    <name type="scientific">Porites lobata</name>
    <dbReference type="NCBI Taxonomy" id="104759"/>
    <lineage>
        <taxon>Eukaryota</taxon>
        <taxon>Metazoa</taxon>
        <taxon>Cnidaria</taxon>
        <taxon>Anthozoa</taxon>
        <taxon>Hexacorallia</taxon>
        <taxon>Scleractinia</taxon>
        <taxon>Fungiina</taxon>
        <taxon>Poritidae</taxon>
        <taxon>Porites</taxon>
    </lineage>
</organism>
<sequence>FSAVLAAEYNRVIIFKGPIADKVLRGHVIRREKVANEGGCRVKCFLEPNCVSINVGPAVAGNRSCELNNDTDESQSLLWRKKNFVHYSVENICKMKGDPCPATENKSCQVGFTDKRYRCVCRDGYRKRPTDQSDQCSHRCPPNSECVNELGSYQCKNALGMESFNISDGQISASSEWNAPDHADHCRVATTYYADQWDAIHSAHQGRLQFKADGVRGGAWSAAKNDFNPWLQVDLGSNFTRVTGLATQGRDDYDCWVTEYRLLYSRDQNSTFQNYKERGQTVAKVFAGNNDRNSVVRHNLTKLITCRYIRFKPTKWHNHISMRLELYGCYGTASCHCILI</sequence>
<dbReference type="PROSITE" id="PS01286">
    <property type="entry name" value="FA58C_2"/>
    <property type="match status" value="1"/>
</dbReference>
<evidence type="ECO:0000256" key="1">
    <source>
        <dbReference type="ARBA" id="ARBA00023157"/>
    </source>
</evidence>
<dbReference type="Gene3D" id="2.60.120.260">
    <property type="entry name" value="Galactose-binding domain-like"/>
    <property type="match status" value="1"/>
</dbReference>
<comment type="caution">
    <text evidence="3">The sequence shown here is derived from an EMBL/GenBank/DDBJ whole genome shotgun (WGS) entry which is preliminary data.</text>
</comment>
<evidence type="ECO:0000259" key="2">
    <source>
        <dbReference type="PROSITE" id="PS50022"/>
    </source>
</evidence>
<evidence type="ECO:0000313" key="3">
    <source>
        <dbReference type="EMBL" id="CAH3146797.1"/>
    </source>
</evidence>
<proteinExistence type="predicted"/>
<dbReference type="SMART" id="SM00231">
    <property type="entry name" value="FA58C"/>
    <property type="match status" value="1"/>
</dbReference>
<keyword evidence="1" id="KW-1015">Disulfide bond</keyword>
<gene>
    <name evidence="3" type="ORF">PLOB_00045295</name>
</gene>
<evidence type="ECO:0000313" key="4">
    <source>
        <dbReference type="Proteomes" id="UP001159405"/>
    </source>
</evidence>
<dbReference type="Proteomes" id="UP001159405">
    <property type="component" value="Unassembled WGS sequence"/>
</dbReference>
<protein>
    <recommendedName>
        <fullName evidence="2">F5/8 type C domain-containing protein</fullName>
    </recommendedName>
</protein>
<dbReference type="InterPro" id="IPR008979">
    <property type="entry name" value="Galactose-bd-like_sf"/>
</dbReference>
<dbReference type="InterPro" id="IPR018097">
    <property type="entry name" value="EGF_Ca-bd_CS"/>
</dbReference>
<dbReference type="PROSITE" id="PS01187">
    <property type="entry name" value="EGF_CA"/>
    <property type="match status" value="1"/>
</dbReference>
<feature type="domain" description="F5/8 type C" evidence="2">
    <location>
        <begin position="155"/>
        <end position="329"/>
    </location>
</feature>
<dbReference type="PANTHER" id="PTHR24543">
    <property type="entry name" value="MULTICOPPER OXIDASE-RELATED"/>
    <property type="match status" value="1"/>
</dbReference>
<dbReference type="PANTHER" id="PTHR24543:SF325">
    <property type="entry name" value="F5_8 TYPE C DOMAIN-CONTAINING PROTEIN"/>
    <property type="match status" value="1"/>
</dbReference>
<name>A0ABN8PMC4_9CNID</name>
<reference evidence="3 4" key="1">
    <citation type="submission" date="2022-05" db="EMBL/GenBank/DDBJ databases">
        <authorList>
            <consortium name="Genoscope - CEA"/>
            <person name="William W."/>
        </authorList>
    </citation>
    <scope>NUCLEOTIDE SEQUENCE [LARGE SCALE GENOMIC DNA]</scope>
</reference>
<keyword evidence="4" id="KW-1185">Reference proteome</keyword>
<dbReference type="Pfam" id="PF00754">
    <property type="entry name" value="F5_F8_type_C"/>
    <property type="match status" value="1"/>
</dbReference>
<dbReference type="PROSITE" id="PS50022">
    <property type="entry name" value="FA58C_3"/>
    <property type="match status" value="1"/>
</dbReference>
<dbReference type="InterPro" id="IPR000421">
    <property type="entry name" value="FA58C"/>
</dbReference>
<dbReference type="SUPFAM" id="SSF49785">
    <property type="entry name" value="Galactose-binding domain-like"/>
    <property type="match status" value="1"/>
</dbReference>
<accession>A0ABN8PMC4</accession>
<dbReference type="EMBL" id="CALNXK010000079">
    <property type="protein sequence ID" value="CAH3146797.1"/>
    <property type="molecule type" value="Genomic_DNA"/>
</dbReference>
<dbReference type="CDD" id="cd00057">
    <property type="entry name" value="FA58C"/>
    <property type="match status" value="1"/>
</dbReference>
<feature type="non-terminal residue" evidence="3">
    <location>
        <position position="1"/>
    </location>
</feature>